<reference evidence="1 2" key="1">
    <citation type="journal article" date="2016" name="Environ. Microbiol.">
        <title>Genomic resolution of a cold subsurface aquifer community provides metabolic insights for novel microbes adapted to high CO concentrations.</title>
        <authorList>
            <person name="Probst A.J."/>
            <person name="Castelle C.J."/>
            <person name="Singh A."/>
            <person name="Brown C.T."/>
            <person name="Anantharaman K."/>
            <person name="Sharon I."/>
            <person name="Hug L.A."/>
            <person name="Burstein D."/>
            <person name="Emerson J.B."/>
            <person name="Thomas B.C."/>
            <person name="Banfield J.F."/>
        </authorList>
    </citation>
    <scope>NUCLEOTIDE SEQUENCE [LARGE SCALE GENOMIC DNA]</scope>
    <source>
        <strain evidence="1">CG1_02_43_90</strain>
    </source>
</reference>
<sequence>MDNQEIRELIIKEIGIAGLPEDAQNEIIGKLGEIILKSLTVTIFEKLPEEARAEFEEVSAEGDYELVQKFLAQHVPDLPALMAEEVKKTLQDFKEQE</sequence>
<protein>
    <submittedName>
        <fullName evidence="1">Uncharacterized protein</fullName>
    </submittedName>
</protein>
<gene>
    <name evidence="1" type="ORF">AUJ77_01030</name>
</gene>
<evidence type="ECO:0000313" key="2">
    <source>
        <dbReference type="Proteomes" id="UP000181992"/>
    </source>
</evidence>
<dbReference type="EMBL" id="MNVN01000010">
    <property type="protein sequence ID" value="OIO30910.1"/>
    <property type="molecule type" value="Genomic_DNA"/>
</dbReference>
<dbReference type="Pfam" id="PF18908">
    <property type="entry name" value="DUF5663"/>
    <property type="match status" value="1"/>
</dbReference>
<evidence type="ECO:0000313" key="1">
    <source>
        <dbReference type="EMBL" id="OIO30910.1"/>
    </source>
</evidence>
<accession>A0A1J4V8L9</accession>
<dbReference type="AlphaFoldDB" id="A0A1J4V8L9"/>
<dbReference type="InterPro" id="IPR043722">
    <property type="entry name" value="DUF5663"/>
</dbReference>
<proteinExistence type="predicted"/>
<name>A0A1J4V8L9_9BACT</name>
<dbReference type="Proteomes" id="UP000181992">
    <property type="component" value="Unassembled WGS sequence"/>
</dbReference>
<organism evidence="1 2">
    <name type="scientific">Candidatus Nomurabacteria bacterium CG1_02_43_90</name>
    <dbReference type="NCBI Taxonomy" id="1805281"/>
    <lineage>
        <taxon>Bacteria</taxon>
        <taxon>Candidatus Nomuraibacteriota</taxon>
    </lineage>
</organism>
<comment type="caution">
    <text evidence="1">The sequence shown here is derived from an EMBL/GenBank/DDBJ whole genome shotgun (WGS) entry which is preliminary data.</text>
</comment>
<dbReference type="STRING" id="1805281.AUJ77_01030"/>